<proteinExistence type="predicted"/>
<reference evidence="1 2" key="1">
    <citation type="submission" date="2018-08" db="EMBL/GenBank/DDBJ databases">
        <title>Sequencing the genomes of 1000 actinobacteria strains.</title>
        <authorList>
            <person name="Klenk H.-P."/>
        </authorList>
    </citation>
    <scope>NUCLEOTIDE SEQUENCE [LARGE SCALE GENOMIC DNA]</scope>
    <source>
        <strain evidence="1 2">DSM 44099</strain>
    </source>
</reference>
<accession>A0A3D9ZAX1</accession>
<keyword evidence="2" id="KW-1185">Reference proteome</keyword>
<gene>
    <name evidence="1" type="ORF">DFJ67_0409</name>
</gene>
<name>A0A3D9ZAX1_9ACTN</name>
<dbReference type="Proteomes" id="UP000256913">
    <property type="component" value="Unassembled WGS sequence"/>
</dbReference>
<sequence>MDLDQINKLAENDVVRRLLQSVLARAGDGLDLNRLLDQLQQGGLQQQVQSWIHIAPNREVTGPQVRDALGAANLDAAAKDAGITPEQAAEKLSEVLPELVDRASPSGVLPDATTLQDAMSQVLGGEQREDHPS</sequence>
<protein>
    <submittedName>
        <fullName evidence="1">Uncharacterized protein DUF937</fullName>
    </submittedName>
</protein>
<organism evidence="1 2">
    <name type="scientific">Asanoa ferruginea</name>
    <dbReference type="NCBI Taxonomy" id="53367"/>
    <lineage>
        <taxon>Bacteria</taxon>
        <taxon>Bacillati</taxon>
        <taxon>Actinomycetota</taxon>
        <taxon>Actinomycetes</taxon>
        <taxon>Micromonosporales</taxon>
        <taxon>Micromonosporaceae</taxon>
        <taxon>Asanoa</taxon>
    </lineage>
</organism>
<evidence type="ECO:0000313" key="2">
    <source>
        <dbReference type="Proteomes" id="UP000256913"/>
    </source>
</evidence>
<dbReference type="SUPFAM" id="SSF140804">
    <property type="entry name" value="YidB-like"/>
    <property type="match status" value="1"/>
</dbReference>
<dbReference type="Gene3D" id="1.10.10.690">
    <property type="entry name" value="YidB-like"/>
    <property type="match status" value="1"/>
</dbReference>
<comment type="caution">
    <text evidence="1">The sequence shown here is derived from an EMBL/GenBank/DDBJ whole genome shotgun (WGS) entry which is preliminary data.</text>
</comment>
<dbReference type="Pfam" id="PF20159">
    <property type="entry name" value="YidB"/>
    <property type="match status" value="1"/>
</dbReference>
<dbReference type="InterPro" id="IPR027405">
    <property type="entry name" value="YidB-like"/>
</dbReference>
<dbReference type="AlphaFoldDB" id="A0A3D9ZAX1"/>
<evidence type="ECO:0000313" key="1">
    <source>
        <dbReference type="EMBL" id="REF94471.1"/>
    </source>
</evidence>
<dbReference type="RefSeq" id="WP_170215716.1">
    <property type="nucleotide sequence ID" value="NZ_BONB01000074.1"/>
</dbReference>
<dbReference type="EMBL" id="QUMQ01000001">
    <property type="protein sequence ID" value="REF94471.1"/>
    <property type="molecule type" value="Genomic_DNA"/>
</dbReference>
<dbReference type="InterPro" id="IPR045372">
    <property type="entry name" value="YidB"/>
</dbReference>